<dbReference type="Proteomes" id="UP000234181">
    <property type="component" value="Unassembled WGS sequence"/>
</dbReference>
<evidence type="ECO:0000313" key="3">
    <source>
        <dbReference type="EMBL" id="SON82013.1"/>
    </source>
</evidence>
<name>A0AB38DVY0_XANCH</name>
<keyword evidence="6" id="KW-1185">Reference proteome</keyword>
<dbReference type="EMBL" id="OCYS01000026">
    <property type="protein sequence ID" value="SON82013.1"/>
    <property type="molecule type" value="Genomic_DNA"/>
</dbReference>
<reference evidence="1" key="3">
    <citation type="submission" date="2015-04" db="EMBL/GenBank/DDBJ databases">
        <authorList>
            <person name="Harrison J.W."/>
            <person name="Aritua V."/>
            <person name="Sapp M."/>
            <person name="Smith J."/>
            <person name="Studholme D.J."/>
        </authorList>
    </citation>
    <scope>NUCLEOTIDE SEQUENCE</scope>
    <source>
        <strain evidence="1">NCPPB 1138</strain>
    </source>
</reference>
<proteinExistence type="predicted"/>
<protein>
    <submittedName>
        <fullName evidence="1">Acetyltransferase</fullName>
    </submittedName>
</protein>
<reference evidence="1" key="1">
    <citation type="journal article" date="2015" name="Front. Microbiol.">
        <title>Genome sequencing reveals a new lineage associated with lablab bean and genetic exchange between pv. and subsp.</title>
        <authorList>
            <person name="Aritua V."/>
            <person name="Harrison J."/>
            <person name="Sapp M."/>
            <person name="Buruchara R."/>
            <person name="Smith J."/>
            <person name="Studholme D.J."/>
        </authorList>
    </citation>
    <scope>NUCLEOTIDE SEQUENCE</scope>
    <source>
        <strain evidence="1">NCPPB 1138</strain>
    </source>
</reference>
<evidence type="ECO:0000313" key="6">
    <source>
        <dbReference type="Proteomes" id="UP000234181"/>
    </source>
</evidence>
<dbReference type="Proteomes" id="UP000234166">
    <property type="component" value="Unassembled WGS sequence"/>
</dbReference>
<evidence type="ECO:0000313" key="1">
    <source>
        <dbReference type="EMBL" id="KHS36078.1"/>
    </source>
</evidence>
<dbReference type="InterPro" id="IPR011004">
    <property type="entry name" value="Trimer_LpxA-like_sf"/>
</dbReference>
<accession>A0AB38DVY0</accession>
<organism evidence="3 5">
    <name type="scientific">Xanthomonas campestris pv. phaseoli</name>
    <dbReference type="NCBI Taxonomy" id="317013"/>
    <lineage>
        <taxon>Bacteria</taxon>
        <taxon>Pseudomonadati</taxon>
        <taxon>Pseudomonadota</taxon>
        <taxon>Gammaproteobacteria</taxon>
        <taxon>Lysobacterales</taxon>
        <taxon>Lysobacteraceae</taxon>
        <taxon>Xanthomonas</taxon>
    </lineage>
</organism>
<dbReference type="SUPFAM" id="SSF51161">
    <property type="entry name" value="Trimeric LpxA-like enzymes"/>
    <property type="match status" value="1"/>
</dbReference>
<dbReference type="EMBL" id="OCYT01000029">
    <property type="protein sequence ID" value="SON76858.1"/>
    <property type="molecule type" value="Genomic_DNA"/>
</dbReference>
<reference evidence="4" key="2">
    <citation type="submission" date="2015-04" db="EMBL/GenBank/DDBJ databases">
        <title>Genome sequencing of pathogens of bean.</title>
        <authorList>
            <person name="Harrison J.W."/>
            <person name="Aritua V."/>
            <person name="Sapp M."/>
            <person name="Smith J."/>
            <person name="Studholme D.J."/>
        </authorList>
    </citation>
    <scope>NUCLEOTIDE SEQUENCE [LARGE SCALE GENOMIC DNA]</scope>
    <source>
        <strain evidence="4">NCPPB 1138</strain>
    </source>
</reference>
<reference evidence="5 6" key="4">
    <citation type="submission" date="2017-10" db="EMBL/GenBank/DDBJ databases">
        <authorList>
            <person name="Regsiter A."/>
            <person name="William W."/>
        </authorList>
    </citation>
    <scope>NUCLEOTIDE SEQUENCE [LARGE SCALE GENOMIC DNA]</scope>
    <source>
        <strain evidence="2 6">CFBP6984</strain>
        <strain evidence="3 5">CFBP7430</strain>
    </source>
</reference>
<dbReference type="Gene3D" id="2.160.10.10">
    <property type="entry name" value="Hexapeptide repeat proteins"/>
    <property type="match status" value="1"/>
</dbReference>
<evidence type="ECO:0000313" key="4">
    <source>
        <dbReference type="Proteomes" id="UP000031180"/>
    </source>
</evidence>
<dbReference type="AlphaFoldDB" id="A0AB38DVY0"/>
<gene>
    <name evidence="1" type="ORF">RN20_14910</name>
    <name evidence="2" type="ORF">XAP6984_1240017</name>
    <name evidence="3" type="ORF">XAP7430_1210017</name>
</gene>
<evidence type="ECO:0000313" key="2">
    <source>
        <dbReference type="EMBL" id="SON76858.1"/>
    </source>
</evidence>
<dbReference type="EMBL" id="JWTI02000181">
    <property type="protein sequence ID" value="KHS36078.1"/>
    <property type="molecule type" value="Genomic_DNA"/>
</dbReference>
<dbReference type="RefSeq" id="WP_039575464.1">
    <property type="nucleotide sequence ID" value="NZ_CP012048.1"/>
</dbReference>
<evidence type="ECO:0000313" key="5">
    <source>
        <dbReference type="Proteomes" id="UP000234166"/>
    </source>
</evidence>
<comment type="caution">
    <text evidence="3">The sequence shown here is derived from an EMBL/GenBank/DDBJ whole genome shotgun (WGS) entry which is preliminary data.</text>
</comment>
<dbReference type="Proteomes" id="UP000031180">
    <property type="component" value="Unassembled WGS sequence"/>
</dbReference>
<sequence>MKALVLLGHGAALAKAQATAQACSLEHTTLELPTADRYTFDLGELFARFPAAQTEVFVALDERAVNYARHKLLAEVRLAGYRTINLISPQTIIADGVELMGNVYIGPGCNLAPGSRIGAGSWLDRQIIVEADVRVGSSVTLHAGVQLGQGVQIGQGSTLGSGSVAPRQARIGRRCEWLLHSVLPDVLPDRCFYDSLMPDGARILY</sequence>